<evidence type="ECO:0000259" key="1">
    <source>
        <dbReference type="Pfam" id="PF00501"/>
    </source>
</evidence>
<dbReference type="Proteomes" id="UP000542342">
    <property type="component" value="Unassembled WGS sequence"/>
</dbReference>
<dbReference type="Pfam" id="PF00501">
    <property type="entry name" value="AMP-binding"/>
    <property type="match status" value="1"/>
</dbReference>
<dbReference type="InterPro" id="IPR042099">
    <property type="entry name" value="ANL_N_sf"/>
</dbReference>
<dbReference type="Pfam" id="PF14535">
    <property type="entry name" value="AMP-binding_C_2"/>
    <property type="match status" value="1"/>
</dbReference>
<dbReference type="InterPro" id="IPR028154">
    <property type="entry name" value="AMP-dep_Lig_C"/>
</dbReference>
<gene>
    <name evidence="3" type="ORF">H0921_09920</name>
</gene>
<keyword evidence="4" id="KW-1185">Reference proteome</keyword>
<evidence type="ECO:0000313" key="4">
    <source>
        <dbReference type="Proteomes" id="UP000542342"/>
    </source>
</evidence>
<accession>A0A7V8VEB2</accession>
<reference evidence="3 4" key="1">
    <citation type="submission" date="2020-07" db="EMBL/GenBank/DDBJ databases">
        <title>Thermogemmata thermophila gen. nov., sp. nov., a novel moderate thermophilic planctomycete from a Kamchatka hot spring.</title>
        <authorList>
            <person name="Elcheninov A.G."/>
            <person name="Podosokorskaya O.A."/>
            <person name="Kovaleva O.L."/>
            <person name="Novikov A."/>
            <person name="Bonch-Osmolovskaya E.A."/>
            <person name="Toshchakov S.V."/>
            <person name="Kublanov I.V."/>
        </authorList>
    </citation>
    <scope>NUCLEOTIDE SEQUENCE [LARGE SCALE GENOMIC DNA]</scope>
    <source>
        <strain evidence="3 4">2918</strain>
    </source>
</reference>
<dbReference type="Gene3D" id="3.40.50.12780">
    <property type="entry name" value="N-terminal domain of ligase-like"/>
    <property type="match status" value="1"/>
</dbReference>
<feature type="domain" description="AMP-dependent synthetase/ligase" evidence="1">
    <location>
        <begin position="102"/>
        <end position="299"/>
    </location>
</feature>
<dbReference type="InterPro" id="IPR045851">
    <property type="entry name" value="AMP-bd_C_sf"/>
</dbReference>
<evidence type="ECO:0000313" key="3">
    <source>
        <dbReference type="EMBL" id="MBA2226475.1"/>
    </source>
</evidence>
<dbReference type="Gene3D" id="3.30.300.30">
    <property type="match status" value="1"/>
</dbReference>
<dbReference type="PANTHER" id="PTHR43845">
    <property type="entry name" value="BLR5969 PROTEIN"/>
    <property type="match status" value="1"/>
</dbReference>
<dbReference type="AlphaFoldDB" id="A0A7V8VEB2"/>
<sequence>MGWTEAATVASLPTHLLTASRDELRHWQWRRLHQLLTTVLPQNPFYTRKYAGLSADAIRDWADFERLPFTTKAELATDQQEHPPYGSNLTYPLQQYSRLHQTSGTSTGYPLRWLDTAESWAWLLRCWQWNYLLLDLRPEDRLFFPFSFGPFLGFWTAFEAAGLMGRFCLPGGGMSSTARLRLLQEHGCTVVCTTPTYALHLAEVATAEGIPLADSPVRALVVAGEPGGGITATRQRLESAWGCRVFDHYGLTEIGPTAMEAVETPAEMLLLETEYIIEVIEVGGERPVPPGQEGELVITNLGRWGSPLIRYRTGDVVQITDKVDSCGRTWRRIVGGVRGRVDDMIHVRGNNLYPATLEAILRRFPEVAEYRIVVDQRGPLTDLRIEVEPRESAAGDLAAAVARAIRDELLFRVDVVVVPPQSLPRFEMKARRVCVVSSSCSATQLRKDTLNCL</sequence>
<protein>
    <submittedName>
        <fullName evidence="3">AMP-binding protein</fullName>
    </submittedName>
</protein>
<dbReference type="EMBL" id="JACEFB010000006">
    <property type="protein sequence ID" value="MBA2226475.1"/>
    <property type="molecule type" value="Genomic_DNA"/>
</dbReference>
<dbReference type="InterPro" id="IPR000873">
    <property type="entry name" value="AMP-dep_synth/lig_dom"/>
</dbReference>
<comment type="caution">
    <text evidence="3">The sequence shown here is derived from an EMBL/GenBank/DDBJ whole genome shotgun (WGS) entry which is preliminary data.</text>
</comment>
<proteinExistence type="predicted"/>
<organism evidence="3 4">
    <name type="scientific">Thermogemmata fonticola</name>
    <dbReference type="NCBI Taxonomy" id="2755323"/>
    <lineage>
        <taxon>Bacteria</taxon>
        <taxon>Pseudomonadati</taxon>
        <taxon>Planctomycetota</taxon>
        <taxon>Planctomycetia</taxon>
        <taxon>Gemmatales</taxon>
        <taxon>Gemmataceae</taxon>
        <taxon>Thermogemmata</taxon>
    </lineage>
</organism>
<name>A0A7V8VEB2_9BACT</name>
<dbReference type="PANTHER" id="PTHR43845:SF1">
    <property type="entry name" value="BLR5969 PROTEIN"/>
    <property type="match status" value="1"/>
</dbReference>
<evidence type="ECO:0000259" key="2">
    <source>
        <dbReference type="Pfam" id="PF14535"/>
    </source>
</evidence>
<dbReference type="SUPFAM" id="SSF56801">
    <property type="entry name" value="Acetyl-CoA synthetase-like"/>
    <property type="match status" value="1"/>
</dbReference>
<feature type="domain" description="AMP-dependent ligase C-terminal" evidence="2">
    <location>
        <begin position="349"/>
        <end position="433"/>
    </location>
</feature>